<dbReference type="PROSITE" id="PS50943">
    <property type="entry name" value="HTH_CROC1"/>
    <property type="match status" value="1"/>
</dbReference>
<evidence type="ECO:0000313" key="3">
    <source>
        <dbReference type="Proteomes" id="UP001143509"/>
    </source>
</evidence>
<sequence>MATRLDNRRLGQRLASLRTRLGKTQIEMAQALNVAPRTYQNYERGEREIAASSVRDLHRLFDADPVWVLDGQEEAPEFRRNGLDLALMRIAIEEVEAKLAKSRKTLTPTKKADLILLIYRHFAAQGGSDDEFVNQALGLAA</sequence>
<dbReference type="SMART" id="SM00530">
    <property type="entry name" value="HTH_XRE"/>
    <property type="match status" value="1"/>
</dbReference>
<gene>
    <name evidence="2" type="ORF">GCM10017620_12930</name>
</gene>
<dbReference type="Proteomes" id="UP001143509">
    <property type="component" value="Unassembled WGS sequence"/>
</dbReference>
<dbReference type="Pfam" id="PF01381">
    <property type="entry name" value="HTH_3"/>
    <property type="match status" value="1"/>
</dbReference>
<evidence type="ECO:0000259" key="1">
    <source>
        <dbReference type="PROSITE" id="PS50943"/>
    </source>
</evidence>
<evidence type="ECO:0000313" key="2">
    <source>
        <dbReference type="EMBL" id="GLK48320.1"/>
    </source>
</evidence>
<protein>
    <recommendedName>
        <fullName evidence="1">HTH cro/C1-type domain-containing protein</fullName>
    </recommendedName>
</protein>
<dbReference type="EMBL" id="BSFD01000002">
    <property type="protein sequence ID" value="GLK48320.1"/>
    <property type="molecule type" value="Genomic_DNA"/>
</dbReference>
<dbReference type="Gene3D" id="1.10.260.40">
    <property type="entry name" value="lambda repressor-like DNA-binding domains"/>
    <property type="match status" value="1"/>
</dbReference>
<reference evidence="2" key="1">
    <citation type="journal article" date="2014" name="Int. J. Syst. Evol. Microbiol.">
        <title>Complete genome of a new Firmicutes species belonging to the dominant human colonic microbiota ('Ruminococcus bicirculans') reveals two chromosomes and a selective capacity to utilize plant glucans.</title>
        <authorList>
            <consortium name="NISC Comparative Sequencing Program"/>
            <person name="Wegmann U."/>
            <person name="Louis P."/>
            <person name="Goesmann A."/>
            <person name="Henrissat B."/>
            <person name="Duncan S.H."/>
            <person name="Flint H.J."/>
        </authorList>
    </citation>
    <scope>NUCLEOTIDE SEQUENCE</scope>
    <source>
        <strain evidence="2">VKM B-1499</strain>
    </source>
</reference>
<reference evidence="2" key="2">
    <citation type="submission" date="2023-01" db="EMBL/GenBank/DDBJ databases">
        <authorList>
            <person name="Sun Q."/>
            <person name="Evtushenko L."/>
        </authorList>
    </citation>
    <scope>NUCLEOTIDE SEQUENCE</scope>
    <source>
        <strain evidence="2">VKM B-1499</strain>
    </source>
</reference>
<comment type="caution">
    <text evidence="2">The sequence shown here is derived from an EMBL/GenBank/DDBJ whole genome shotgun (WGS) entry which is preliminary data.</text>
</comment>
<accession>A0ABQ5T8B2</accession>
<dbReference type="SUPFAM" id="SSF47413">
    <property type="entry name" value="lambda repressor-like DNA-binding domains"/>
    <property type="match status" value="1"/>
</dbReference>
<dbReference type="InterPro" id="IPR001387">
    <property type="entry name" value="Cro/C1-type_HTH"/>
</dbReference>
<feature type="domain" description="HTH cro/C1-type" evidence="1">
    <location>
        <begin position="14"/>
        <end position="68"/>
    </location>
</feature>
<name>A0ABQ5T8B2_9CAUL</name>
<organism evidence="2 3">
    <name type="scientific">Brevundimonas intermedia</name>
    <dbReference type="NCBI Taxonomy" id="74315"/>
    <lineage>
        <taxon>Bacteria</taxon>
        <taxon>Pseudomonadati</taxon>
        <taxon>Pseudomonadota</taxon>
        <taxon>Alphaproteobacteria</taxon>
        <taxon>Caulobacterales</taxon>
        <taxon>Caulobacteraceae</taxon>
        <taxon>Brevundimonas</taxon>
    </lineage>
</organism>
<keyword evidence="3" id="KW-1185">Reference proteome</keyword>
<proteinExistence type="predicted"/>
<dbReference type="InterPro" id="IPR010982">
    <property type="entry name" value="Lambda_DNA-bd_dom_sf"/>
</dbReference>
<dbReference type="CDD" id="cd00093">
    <property type="entry name" value="HTH_XRE"/>
    <property type="match status" value="1"/>
</dbReference>